<keyword evidence="2 5" id="KW-0812">Transmembrane</keyword>
<accession>A0ABT0CCJ8</accession>
<keyword evidence="4 5" id="KW-0472">Membrane</keyword>
<reference evidence="7" key="1">
    <citation type="submission" date="2021-02" db="EMBL/GenBank/DDBJ databases">
        <title>The CRISPR/cas machinery reduction and long-range gene transfer in the hot spring cyanobacterium Synechococcus.</title>
        <authorList>
            <person name="Dvorak P."/>
            <person name="Jahodarova E."/>
            <person name="Hasler P."/>
            <person name="Poulickova A."/>
        </authorList>
    </citation>
    <scope>NUCLEOTIDE SEQUENCE</scope>
    <source>
        <strain evidence="7">Rupite</strain>
    </source>
</reference>
<evidence type="ECO:0000256" key="4">
    <source>
        <dbReference type="ARBA" id="ARBA00023136"/>
    </source>
</evidence>
<dbReference type="PANTHER" id="PTHR43229">
    <property type="entry name" value="NODULATION PROTEIN J"/>
    <property type="match status" value="1"/>
</dbReference>
<evidence type="ECO:0000313" key="8">
    <source>
        <dbReference type="Proteomes" id="UP000830835"/>
    </source>
</evidence>
<feature type="domain" description="ABC transmembrane type-2" evidence="6">
    <location>
        <begin position="29"/>
        <end position="257"/>
    </location>
</feature>
<evidence type="ECO:0000256" key="2">
    <source>
        <dbReference type="ARBA" id="ARBA00022692"/>
    </source>
</evidence>
<dbReference type="EMBL" id="JAFIRA010000030">
    <property type="protein sequence ID" value="MCJ2543519.1"/>
    <property type="molecule type" value="Genomic_DNA"/>
</dbReference>
<dbReference type="Proteomes" id="UP000830835">
    <property type="component" value="Unassembled WGS sequence"/>
</dbReference>
<feature type="transmembrane region" description="Helical" evidence="5">
    <location>
        <begin position="178"/>
        <end position="197"/>
    </location>
</feature>
<keyword evidence="5" id="KW-0813">Transport</keyword>
<sequence length="260" mass="28878">MKPFALPDPWGIYSVWRRHAEVYRKTWLVNFLPPVTEPLVYLLAFGFGLTPLVGELVYLGQPATYLQFIAPGMIAVAILFQAFFEGAYGSFIRLNYQRTWHALLTAPLSYTQVFLGDWFWAATRGFISGMVTGLVTVVVGLYPLQGLLGSLPILALGSLVFAAMGLLTAGLVVTVDQVNVPIFTLVVPMFVLCGTYFPRDNLPVALNWVASFLPLSSLVDLVRWPLGLPNLWLLELAWMILLMMGVGALAHRQLARRLFS</sequence>
<comment type="caution">
    <text evidence="7">The sequence shown here is derived from an EMBL/GenBank/DDBJ whole genome shotgun (WGS) entry which is preliminary data.</text>
</comment>
<dbReference type="PIRSF" id="PIRSF006648">
    <property type="entry name" value="DrrB"/>
    <property type="match status" value="1"/>
</dbReference>
<gene>
    <name evidence="7" type="ORF">JX360_11460</name>
</gene>
<dbReference type="InterPro" id="IPR013525">
    <property type="entry name" value="ABC2_TM"/>
</dbReference>
<keyword evidence="5" id="KW-1003">Cell membrane</keyword>
<keyword evidence="8" id="KW-1185">Reference proteome</keyword>
<evidence type="ECO:0000259" key="6">
    <source>
        <dbReference type="PROSITE" id="PS51012"/>
    </source>
</evidence>
<feature type="transmembrane region" description="Helical" evidence="5">
    <location>
        <begin position="151"/>
        <end position="172"/>
    </location>
</feature>
<evidence type="ECO:0000256" key="3">
    <source>
        <dbReference type="ARBA" id="ARBA00022989"/>
    </source>
</evidence>
<evidence type="ECO:0000313" key="7">
    <source>
        <dbReference type="EMBL" id="MCJ2543519.1"/>
    </source>
</evidence>
<dbReference type="InterPro" id="IPR047817">
    <property type="entry name" value="ABC2_TM_bact-type"/>
</dbReference>
<organism evidence="7 8">
    <name type="scientific">Thermostichus vulcanus str. 'Rupite'</name>
    <dbReference type="NCBI Taxonomy" id="2813851"/>
    <lineage>
        <taxon>Bacteria</taxon>
        <taxon>Bacillati</taxon>
        <taxon>Cyanobacteriota</taxon>
        <taxon>Cyanophyceae</taxon>
        <taxon>Thermostichales</taxon>
        <taxon>Thermostichaceae</taxon>
        <taxon>Thermostichus</taxon>
    </lineage>
</organism>
<keyword evidence="3 5" id="KW-1133">Transmembrane helix</keyword>
<comment type="similarity">
    <text evidence="5">Belongs to the ABC-2 integral membrane protein family.</text>
</comment>
<dbReference type="InterPro" id="IPR051784">
    <property type="entry name" value="Nod_factor_ABC_transporter"/>
</dbReference>
<comment type="subcellular location">
    <subcellularLocation>
        <location evidence="5">Cell membrane</location>
        <topology evidence="5">Multi-pass membrane protein</topology>
    </subcellularLocation>
    <subcellularLocation>
        <location evidence="1">Membrane</location>
        <topology evidence="1">Multi-pass membrane protein</topology>
    </subcellularLocation>
</comment>
<dbReference type="PANTHER" id="PTHR43229:SF2">
    <property type="entry name" value="NODULATION PROTEIN J"/>
    <property type="match status" value="1"/>
</dbReference>
<feature type="transmembrane region" description="Helical" evidence="5">
    <location>
        <begin position="232"/>
        <end position="250"/>
    </location>
</feature>
<name>A0ABT0CCJ8_THEVL</name>
<dbReference type="InterPro" id="IPR000412">
    <property type="entry name" value="ABC_2_transport"/>
</dbReference>
<feature type="transmembrane region" description="Helical" evidence="5">
    <location>
        <begin position="204"/>
        <end position="226"/>
    </location>
</feature>
<dbReference type="Pfam" id="PF01061">
    <property type="entry name" value="ABC2_membrane"/>
    <property type="match status" value="1"/>
</dbReference>
<dbReference type="PROSITE" id="PS51012">
    <property type="entry name" value="ABC_TM2"/>
    <property type="match status" value="1"/>
</dbReference>
<dbReference type="PRINTS" id="PR00164">
    <property type="entry name" value="ABC2TRNSPORT"/>
</dbReference>
<feature type="transmembrane region" description="Helical" evidence="5">
    <location>
        <begin position="118"/>
        <end position="144"/>
    </location>
</feature>
<proteinExistence type="inferred from homology"/>
<evidence type="ECO:0000256" key="5">
    <source>
        <dbReference type="RuleBase" id="RU361157"/>
    </source>
</evidence>
<evidence type="ECO:0000256" key="1">
    <source>
        <dbReference type="ARBA" id="ARBA00004141"/>
    </source>
</evidence>
<feature type="transmembrane region" description="Helical" evidence="5">
    <location>
        <begin position="65"/>
        <end position="84"/>
    </location>
</feature>
<protein>
    <recommendedName>
        <fullName evidence="5">Transport permease protein</fullName>
    </recommendedName>
</protein>